<dbReference type="EMBL" id="CP163440">
    <property type="protein sequence ID" value="XDQ61905.1"/>
    <property type="molecule type" value="Genomic_DNA"/>
</dbReference>
<dbReference type="SUPFAM" id="SSF53474">
    <property type="entry name" value="alpha/beta-Hydrolases"/>
    <property type="match status" value="1"/>
</dbReference>
<proteinExistence type="predicted"/>
<dbReference type="GO" id="GO:0006629">
    <property type="term" value="P:lipid metabolic process"/>
    <property type="evidence" value="ECO:0007669"/>
    <property type="project" value="InterPro"/>
</dbReference>
<dbReference type="AlphaFoldDB" id="A0AB39S133"/>
<dbReference type="GO" id="GO:0008374">
    <property type="term" value="F:O-acyltransferase activity"/>
    <property type="evidence" value="ECO:0007669"/>
    <property type="project" value="InterPro"/>
</dbReference>
<sequence length="481" mass="51579">MKRAPVTDLVVFLPGIMGTRLADADGAAIWDLSGGALWRALRTFGKSVKGLRLPADIGDDHPGDGVRPVGVMPDLHAIPGIWHPIDGYTDLLGWLEQNFTLRRRLPNDPPGTAANLVEFGYDWRLSCRYNAHRLRERVAEELERWRSSAPERADAQVVFICHSMGGLVARYYVECLRGYETTRRLITLGTPHRGSLDALVHLVNGLRKGWGPFGVDLTGFARSLPSLHQLAPDYACVSTADGHGLTYARDLTGLPGPDAKLLEDAGRFHAELRQAAEAPGRAARTDLVAVVGVRQPTATTASYADDLLVPAWDIAGVDEGGDGTVPRLSARPANAAGTGSLTATAFTPNEQHGSLQNNRGVRDAMWGWLGQEPPFHRGPEDEDVPPLSVLAPSLLEHGVPYEVRVSVPGDVEGHDELLVVAELKPAGGRDGASRSLRNLGGGRYQGSFPAPEGGAYRLAVRVEGRAESTVTALTLVGEAGE</sequence>
<dbReference type="Pfam" id="PF02450">
    <property type="entry name" value="LCAT"/>
    <property type="match status" value="1"/>
</dbReference>
<protein>
    <submittedName>
        <fullName evidence="1">Esterase/lipase family protein</fullName>
    </submittedName>
</protein>
<dbReference type="PANTHER" id="PTHR11440">
    <property type="entry name" value="LECITHIN-CHOLESTEROL ACYLTRANSFERASE-RELATED"/>
    <property type="match status" value="1"/>
</dbReference>
<accession>A0AB39S133</accession>
<gene>
    <name evidence="1" type="ORF">AB5J50_14395</name>
</gene>
<dbReference type="InterPro" id="IPR003386">
    <property type="entry name" value="LACT/PDAT_acylTrfase"/>
</dbReference>
<name>A0AB39S133_9ACTN</name>
<dbReference type="RefSeq" id="WP_369258106.1">
    <property type="nucleotide sequence ID" value="NZ_CP163440.1"/>
</dbReference>
<dbReference type="Gene3D" id="3.40.50.1820">
    <property type="entry name" value="alpha/beta hydrolase"/>
    <property type="match status" value="1"/>
</dbReference>
<reference evidence="1" key="1">
    <citation type="submission" date="2024-07" db="EMBL/GenBank/DDBJ databases">
        <authorList>
            <person name="Yu S.T."/>
        </authorList>
    </citation>
    <scope>NUCLEOTIDE SEQUENCE</scope>
    <source>
        <strain evidence="1">R35</strain>
    </source>
</reference>
<organism evidence="1">
    <name type="scientific">Streptomyces sp. R35</name>
    <dbReference type="NCBI Taxonomy" id="3238630"/>
    <lineage>
        <taxon>Bacteria</taxon>
        <taxon>Bacillati</taxon>
        <taxon>Actinomycetota</taxon>
        <taxon>Actinomycetes</taxon>
        <taxon>Kitasatosporales</taxon>
        <taxon>Streptomycetaceae</taxon>
        <taxon>Streptomyces</taxon>
    </lineage>
</organism>
<evidence type="ECO:0000313" key="1">
    <source>
        <dbReference type="EMBL" id="XDQ61905.1"/>
    </source>
</evidence>
<dbReference type="InterPro" id="IPR029058">
    <property type="entry name" value="AB_hydrolase_fold"/>
</dbReference>